<gene>
    <name evidence="1" type="ORF">BAQ49_24725</name>
</gene>
<reference evidence="1 2" key="1">
    <citation type="submission" date="2016-06" db="EMBL/GenBank/DDBJ databases">
        <title>First insights into the genetic diversity and population structure of in the Bacillus cereus group bacteria from diverse marine environments.</title>
        <authorList>
            <person name="Liu Y."/>
            <person name="Lai Q."/>
            <person name="Shao Z."/>
        </authorList>
    </citation>
    <scope>NUCLEOTIDE SEQUENCE [LARGE SCALE GENOMIC DNA]</scope>
    <source>
        <strain evidence="1 2">TD42</strain>
    </source>
</reference>
<dbReference type="EMBL" id="MACH01000053">
    <property type="protein sequence ID" value="OJE49656.1"/>
    <property type="molecule type" value="Genomic_DNA"/>
</dbReference>
<sequence>MKYYNAGYLIISYDRELIYEDCIIGGLSQTILTICNGIRPTFPDYWFFPWCNSNGNDPIAQMINARLKIGKEEHESGQSFLDTLIREKKFAWPNTFKSLKDARFFKRNYLKGIENLEIISLYLSEEYRTDFLMNERDENDFEASIYDFLESALPADVENDEILGFDICGFSNNDFYSFIHNNLQVDFGKKLNDLSLVDKYEDAKQIIHLIDDGEIEAEEVLWYPWLVLKCWRNLHKYRLKREA</sequence>
<accession>A0AA44R8X0</accession>
<protein>
    <submittedName>
        <fullName evidence="1">Uncharacterized protein</fullName>
    </submittedName>
</protein>
<proteinExistence type="predicted"/>
<comment type="caution">
    <text evidence="1">The sequence shown here is derived from an EMBL/GenBank/DDBJ whole genome shotgun (WGS) entry which is preliminary data.</text>
</comment>
<dbReference type="AlphaFoldDB" id="A0AA44R8X0"/>
<dbReference type="RefSeq" id="WP_071744622.1">
    <property type="nucleotide sequence ID" value="NZ_MACH01000053.1"/>
</dbReference>
<organism evidence="1 2">
    <name type="scientific">Bacillus proteolyticus</name>
    <dbReference type="NCBI Taxonomy" id="2026192"/>
    <lineage>
        <taxon>Bacteria</taxon>
        <taxon>Bacillati</taxon>
        <taxon>Bacillota</taxon>
        <taxon>Bacilli</taxon>
        <taxon>Bacillales</taxon>
        <taxon>Bacillaceae</taxon>
        <taxon>Bacillus</taxon>
        <taxon>Bacillus cereus group</taxon>
    </lineage>
</organism>
<evidence type="ECO:0000313" key="2">
    <source>
        <dbReference type="Proteomes" id="UP000183185"/>
    </source>
</evidence>
<dbReference type="Proteomes" id="UP000183185">
    <property type="component" value="Unassembled WGS sequence"/>
</dbReference>
<name>A0AA44R8X0_9BACI</name>
<evidence type="ECO:0000313" key="1">
    <source>
        <dbReference type="EMBL" id="OJE49656.1"/>
    </source>
</evidence>